<dbReference type="EMBL" id="BGPR01032293">
    <property type="protein sequence ID" value="GBO05785.1"/>
    <property type="molecule type" value="Genomic_DNA"/>
</dbReference>
<name>A0A4Y2TYM3_ARAVE</name>
<evidence type="ECO:0000256" key="1">
    <source>
        <dbReference type="SAM" id="Phobius"/>
    </source>
</evidence>
<evidence type="ECO:0000313" key="2">
    <source>
        <dbReference type="EMBL" id="GBO05785.1"/>
    </source>
</evidence>
<organism evidence="2 3">
    <name type="scientific">Araneus ventricosus</name>
    <name type="common">Orbweaver spider</name>
    <name type="synonym">Epeira ventricosa</name>
    <dbReference type="NCBI Taxonomy" id="182803"/>
    <lineage>
        <taxon>Eukaryota</taxon>
        <taxon>Metazoa</taxon>
        <taxon>Ecdysozoa</taxon>
        <taxon>Arthropoda</taxon>
        <taxon>Chelicerata</taxon>
        <taxon>Arachnida</taxon>
        <taxon>Araneae</taxon>
        <taxon>Araneomorphae</taxon>
        <taxon>Entelegynae</taxon>
        <taxon>Araneoidea</taxon>
        <taxon>Araneidae</taxon>
        <taxon>Araneus</taxon>
    </lineage>
</organism>
<gene>
    <name evidence="2" type="ORF">AVEN_190937_1</name>
</gene>
<comment type="caution">
    <text evidence="2">The sequence shown here is derived from an EMBL/GenBank/DDBJ whole genome shotgun (WGS) entry which is preliminary data.</text>
</comment>
<dbReference type="InterPro" id="IPR035914">
    <property type="entry name" value="Sperma_CUB_dom_sf"/>
</dbReference>
<reference evidence="2 3" key="1">
    <citation type="journal article" date="2019" name="Sci. Rep.">
        <title>Orb-weaving spider Araneus ventricosus genome elucidates the spidroin gene catalogue.</title>
        <authorList>
            <person name="Kono N."/>
            <person name="Nakamura H."/>
            <person name="Ohtoshi R."/>
            <person name="Moran D.A.P."/>
            <person name="Shinohara A."/>
            <person name="Yoshida Y."/>
            <person name="Fujiwara M."/>
            <person name="Mori M."/>
            <person name="Tomita M."/>
            <person name="Arakawa K."/>
        </authorList>
    </citation>
    <scope>NUCLEOTIDE SEQUENCE [LARGE SCALE GENOMIC DNA]</scope>
</reference>
<keyword evidence="1" id="KW-0472">Membrane</keyword>
<keyword evidence="3" id="KW-1185">Reference proteome</keyword>
<accession>A0A4Y2TYM3</accession>
<feature type="transmembrane region" description="Helical" evidence="1">
    <location>
        <begin position="42"/>
        <end position="60"/>
    </location>
</feature>
<keyword evidence="1" id="KW-0812">Transmembrane</keyword>
<dbReference type="SUPFAM" id="SSF49854">
    <property type="entry name" value="Spermadhesin, CUB domain"/>
    <property type="match status" value="1"/>
</dbReference>
<evidence type="ECO:0000313" key="3">
    <source>
        <dbReference type="Proteomes" id="UP000499080"/>
    </source>
</evidence>
<dbReference type="Proteomes" id="UP000499080">
    <property type="component" value="Unassembled WGS sequence"/>
</dbReference>
<dbReference type="AlphaFoldDB" id="A0A4Y2TYM3"/>
<protein>
    <recommendedName>
        <fullName evidence="4">CUB domain-containing protein</fullName>
    </recommendedName>
</protein>
<sequence length="128" mass="14394">MGRALRQSPARLALPLIILSTLSPFRKPYGLPDNGSPRINLTFPHGFVFFCFLLLFLAAVGKDVEGFHGGDLTKLEQEKICFNFSDVNLDKKEFYSPNFPNNYPNNTKCELQLKGKGASLLPFLSLLW</sequence>
<keyword evidence="1" id="KW-1133">Transmembrane helix</keyword>
<proteinExistence type="predicted"/>
<evidence type="ECO:0008006" key="4">
    <source>
        <dbReference type="Google" id="ProtNLM"/>
    </source>
</evidence>